<dbReference type="Proteomes" id="UP001465976">
    <property type="component" value="Unassembled WGS sequence"/>
</dbReference>
<feature type="region of interest" description="Disordered" evidence="6">
    <location>
        <begin position="993"/>
        <end position="1025"/>
    </location>
</feature>
<keyword evidence="2" id="KW-0813">Transport</keyword>
<feature type="compositionally biased region" description="Polar residues" evidence="6">
    <location>
        <begin position="993"/>
        <end position="1003"/>
    </location>
</feature>
<feature type="region of interest" description="Disordered" evidence="6">
    <location>
        <begin position="511"/>
        <end position="555"/>
    </location>
</feature>
<keyword evidence="4 7" id="KW-1133">Transmembrane helix</keyword>
<organism evidence="9 10">
    <name type="scientific">Marasmius crinis-equi</name>
    <dbReference type="NCBI Taxonomy" id="585013"/>
    <lineage>
        <taxon>Eukaryota</taxon>
        <taxon>Fungi</taxon>
        <taxon>Dikarya</taxon>
        <taxon>Basidiomycota</taxon>
        <taxon>Agaricomycotina</taxon>
        <taxon>Agaricomycetes</taxon>
        <taxon>Agaricomycetidae</taxon>
        <taxon>Agaricales</taxon>
        <taxon>Marasmiineae</taxon>
        <taxon>Marasmiaceae</taxon>
        <taxon>Marasmius</taxon>
    </lineage>
</organism>
<keyword evidence="5 7" id="KW-0472">Membrane</keyword>
<feature type="transmembrane region" description="Helical" evidence="7">
    <location>
        <begin position="317"/>
        <end position="337"/>
    </location>
</feature>
<evidence type="ECO:0000256" key="6">
    <source>
        <dbReference type="SAM" id="MobiDB-lite"/>
    </source>
</evidence>
<dbReference type="InterPro" id="IPR020846">
    <property type="entry name" value="MFS_dom"/>
</dbReference>
<comment type="caution">
    <text evidence="9">The sequence shown here is derived from an EMBL/GenBank/DDBJ whole genome shotgun (WGS) entry which is preliminary data.</text>
</comment>
<sequence>MAHSIDSAEEKKAETVHSPINLSEEDRDAEFGGTEARRKLERKLLWKIDLRMSILIVIYILNYIDRNNAAAARTRGLEADLKLKNEEFPTLLSILYVGYILMQIPSNMFLNWIGKPSIYLPACMLVWGLISVLTGVTHNFVGALLTRFFLGFVEAAFFPGALFLLSKWYRRDEIGLRTAILACGNLISNAFGTLLASGILSMGTQLGHSAWRWLFYIEGGITMAVALAAMFILPDFPETTRWLSPLERKLAMQRMEEDAGVGDSEETETSGRFSGLWLCFTDWKVWWFALALTSIVVALSFNAYFPTLTDTLGYSKTVSLLLCAPPWVFSTIVAFIVSRHSDKTGERFFHLAVPYAFGIIGFIIALSTMNTAARYVALFLMAQTYAGFIVLLAWISNTFIRPPSKRAVALAFINAFSQLGNVAGSYVWPKMWDPTYRNSYAITISTAGLAIIMTFIMKLHLTSLNKKMEAEEKDTEKSGGNEVARGFSQIFMFFTSILKRRVSHAVLAHASSAPSQLRNEPSSSSSPSPTPDTPPKAKKKTKRVPRPTPKSLLEESKVEEYLAGIAASQDVTIEDLERLRPDKHSHPDDPQYEVEYGQLLDRLQQAFNKKQLLHFIDLFGVARPKSRGTKPAYAVQIIEKAWGWPSLTEAQKRRRDWSEVEDEFFSLTPPQVFLFLGKDGSDLLAMSMEYNVNVTFSANPLGLRVEGLRGALEQLRTHISAVKEDIEEDYLVLPTEETITSSLLQRVSRISGAFAEKFRPKEIRITYKASNPRSAVVAKRLATQASCLTSDTTAQPDLVVHVPPGVASSPPIPMSMFPHSYALYPFLSSRTIPWILDAKRAFRLRKVGEWLGVEVTEDVAKTGGLRKGLGHVLDLEQKNLDIRGVVQKSSGAGTNQQREVTASTGHILFPSAEESMIPPLKGSWPIGKAIKWMSSNPIKHIFATSLPAHLLTSPPGNRTILHRLVYQALPADASNEAKSTSKVLKFEMVLSSPTVSNTESSPSESEDDMQPQEQEGDVSPSFQRRCSTGSETVVDVMLPNRWVPLSLRILKGTERDGTGSPMDIRFSTYDFSAMTDANWPKELRAYADAVDALQSLQPDTPLTLRYGNDTFMLRSSFNVRQNMENLAVPGFKDTIGAVTESVLDLEANQRTTVCQLTCQDISSEKEWQDFLRGCDYLSSSPQKRKVDDLGSISLRSALNF</sequence>
<evidence type="ECO:0000256" key="4">
    <source>
        <dbReference type="ARBA" id="ARBA00022989"/>
    </source>
</evidence>
<evidence type="ECO:0000313" key="9">
    <source>
        <dbReference type="EMBL" id="KAL0577724.1"/>
    </source>
</evidence>
<reference evidence="9 10" key="1">
    <citation type="submission" date="2024-02" db="EMBL/GenBank/DDBJ databases">
        <title>A draft genome for the cacao thread blight pathogen Marasmius crinis-equi.</title>
        <authorList>
            <person name="Cohen S.P."/>
            <person name="Baruah I.K."/>
            <person name="Amoako-Attah I."/>
            <person name="Bukari Y."/>
            <person name="Meinhardt L.W."/>
            <person name="Bailey B.A."/>
        </authorList>
    </citation>
    <scope>NUCLEOTIDE SEQUENCE [LARGE SCALE GENOMIC DNA]</scope>
    <source>
        <strain evidence="9 10">GH-76</strain>
    </source>
</reference>
<feature type="transmembrane region" description="Helical" evidence="7">
    <location>
        <begin position="375"/>
        <end position="395"/>
    </location>
</feature>
<dbReference type="Gene3D" id="1.20.1250.20">
    <property type="entry name" value="MFS general substrate transporter like domains"/>
    <property type="match status" value="2"/>
</dbReference>
<feature type="transmembrane region" description="Helical" evidence="7">
    <location>
        <begin position="178"/>
        <end position="201"/>
    </location>
</feature>
<evidence type="ECO:0000256" key="7">
    <source>
        <dbReference type="SAM" id="Phobius"/>
    </source>
</evidence>
<feature type="transmembrane region" description="Helical" evidence="7">
    <location>
        <begin position="213"/>
        <end position="233"/>
    </location>
</feature>
<keyword evidence="10" id="KW-1185">Reference proteome</keyword>
<dbReference type="PANTHER" id="PTHR43791:SF6">
    <property type="entry name" value="TRANSPORTER, PUTATIVE (AFU_ORTHOLOGUE AFUA_1G16690)-RELATED"/>
    <property type="match status" value="1"/>
</dbReference>
<keyword evidence="3 7" id="KW-0812">Transmembrane</keyword>
<feature type="transmembrane region" description="Helical" evidence="7">
    <location>
        <begin position="285"/>
        <end position="305"/>
    </location>
</feature>
<evidence type="ECO:0000256" key="3">
    <source>
        <dbReference type="ARBA" id="ARBA00022692"/>
    </source>
</evidence>
<dbReference type="Pfam" id="PF07690">
    <property type="entry name" value="MFS_1"/>
    <property type="match status" value="1"/>
</dbReference>
<comment type="subcellular location">
    <subcellularLocation>
        <location evidence="1">Membrane</location>
        <topology evidence="1">Multi-pass membrane protein</topology>
    </subcellularLocation>
</comment>
<evidence type="ECO:0000256" key="1">
    <source>
        <dbReference type="ARBA" id="ARBA00004141"/>
    </source>
</evidence>
<feature type="transmembrane region" description="Helical" evidence="7">
    <location>
        <begin position="349"/>
        <end position="369"/>
    </location>
</feature>
<feature type="transmembrane region" description="Helical" evidence="7">
    <location>
        <begin position="440"/>
        <end position="459"/>
    </location>
</feature>
<feature type="transmembrane region" description="Helical" evidence="7">
    <location>
        <begin position="407"/>
        <end position="428"/>
    </location>
</feature>
<evidence type="ECO:0000313" key="10">
    <source>
        <dbReference type="Proteomes" id="UP001465976"/>
    </source>
</evidence>
<accession>A0ABR3FQL2</accession>
<gene>
    <name evidence="9" type="ORF">V5O48_004273</name>
</gene>
<feature type="transmembrane region" description="Helical" evidence="7">
    <location>
        <begin position="118"/>
        <end position="136"/>
    </location>
</feature>
<feature type="domain" description="Major facilitator superfamily (MFS) profile" evidence="8">
    <location>
        <begin position="51"/>
        <end position="462"/>
    </location>
</feature>
<evidence type="ECO:0000259" key="8">
    <source>
        <dbReference type="PROSITE" id="PS50850"/>
    </source>
</evidence>
<dbReference type="SUPFAM" id="SSF103473">
    <property type="entry name" value="MFS general substrate transporter"/>
    <property type="match status" value="1"/>
</dbReference>
<proteinExistence type="predicted"/>
<feature type="compositionally biased region" description="Low complexity" evidence="6">
    <location>
        <begin position="511"/>
        <end position="527"/>
    </location>
</feature>
<protein>
    <recommendedName>
        <fullName evidence="8">Major facilitator superfamily (MFS) profile domain-containing protein</fullName>
    </recommendedName>
</protein>
<evidence type="ECO:0000256" key="2">
    <source>
        <dbReference type="ARBA" id="ARBA00022448"/>
    </source>
</evidence>
<feature type="compositionally biased region" description="Acidic residues" evidence="6">
    <location>
        <begin position="1004"/>
        <end position="1016"/>
    </location>
</feature>
<feature type="transmembrane region" description="Helical" evidence="7">
    <location>
        <begin position="88"/>
        <end position="106"/>
    </location>
</feature>
<feature type="compositionally biased region" description="Basic residues" evidence="6">
    <location>
        <begin position="536"/>
        <end position="545"/>
    </location>
</feature>
<dbReference type="PANTHER" id="PTHR43791">
    <property type="entry name" value="PERMEASE-RELATED"/>
    <property type="match status" value="1"/>
</dbReference>
<name>A0ABR3FQL2_9AGAR</name>
<dbReference type="InterPro" id="IPR011701">
    <property type="entry name" value="MFS"/>
</dbReference>
<evidence type="ECO:0000256" key="5">
    <source>
        <dbReference type="ARBA" id="ARBA00023136"/>
    </source>
</evidence>
<dbReference type="EMBL" id="JBAHYK010000141">
    <property type="protein sequence ID" value="KAL0577724.1"/>
    <property type="molecule type" value="Genomic_DNA"/>
</dbReference>
<dbReference type="InterPro" id="IPR036259">
    <property type="entry name" value="MFS_trans_sf"/>
</dbReference>
<feature type="transmembrane region" description="Helical" evidence="7">
    <location>
        <begin position="148"/>
        <end position="166"/>
    </location>
</feature>
<dbReference type="PROSITE" id="PS50850">
    <property type="entry name" value="MFS"/>
    <property type="match status" value="1"/>
</dbReference>